<dbReference type="AlphaFoldDB" id="A0AAP6MMI1"/>
<reference evidence="3 4" key="1">
    <citation type="submission" date="2023-12" db="EMBL/GenBank/DDBJ databases">
        <title>Whole-genome sequencing of halo(alkali)philic microorganisms from hypersaline lakes.</title>
        <authorList>
            <person name="Sorokin D.Y."/>
            <person name="Merkel A.Y."/>
            <person name="Messina E."/>
            <person name="Yakimov M."/>
        </authorList>
    </citation>
    <scope>NUCLEOTIDE SEQUENCE [LARGE SCALE GENOMIC DNA]</scope>
    <source>
        <strain evidence="3 4">AB-CW1</strain>
    </source>
</reference>
<evidence type="ECO:0000313" key="4">
    <source>
        <dbReference type="Proteomes" id="UP001302316"/>
    </source>
</evidence>
<protein>
    <submittedName>
        <fullName evidence="3">Nuclease-related domain-containing protein</fullName>
    </submittedName>
</protein>
<dbReference type="Proteomes" id="UP001302316">
    <property type="component" value="Unassembled WGS sequence"/>
</dbReference>
<name>A0AAP6MMI1_9GAMM</name>
<feature type="compositionally biased region" description="Basic and acidic residues" evidence="1">
    <location>
        <begin position="31"/>
        <end position="64"/>
    </location>
</feature>
<evidence type="ECO:0000256" key="1">
    <source>
        <dbReference type="SAM" id="MobiDB-lite"/>
    </source>
</evidence>
<sequence>MEFSNLGISLVVGGLLLFLYWLNEVCTPGEDSDHRQYRPRRKEWPARRRRDSGRGRKSAHDWQQEAGEVGERMFCEYLQRNQARLPLAGHLETDSLAINVRQEPNFFQIDNLLAIPNRCLIVVEVKNWTGDLHVSEVGDWLQVKRDRYGNHHERFLSNPITQVRRTTRLFRYLLERNGLTAAPVGRLVVLVNPNARLVGRERLSSSTKVLTLDEVGDFLERVPAIQPYRSGMNQRFFAGIEQALENSARPYPASGY</sequence>
<accession>A0AAP6MMI1</accession>
<dbReference type="InterPro" id="IPR011528">
    <property type="entry name" value="NERD"/>
</dbReference>
<feature type="domain" description="NERD" evidence="2">
    <location>
        <begin position="66"/>
        <end position="193"/>
    </location>
</feature>
<dbReference type="PROSITE" id="PS50965">
    <property type="entry name" value="NERD"/>
    <property type="match status" value="1"/>
</dbReference>
<feature type="region of interest" description="Disordered" evidence="1">
    <location>
        <begin position="29"/>
        <end position="64"/>
    </location>
</feature>
<organism evidence="3 4">
    <name type="scientific">Natronospira elongata</name>
    <dbReference type="NCBI Taxonomy" id="3110268"/>
    <lineage>
        <taxon>Bacteria</taxon>
        <taxon>Pseudomonadati</taxon>
        <taxon>Pseudomonadota</taxon>
        <taxon>Gammaproteobacteria</taxon>
        <taxon>Natronospirales</taxon>
        <taxon>Natronospiraceae</taxon>
        <taxon>Natronospira</taxon>
    </lineage>
</organism>
<gene>
    <name evidence="3" type="ORF">VCB98_09270</name>
</gene>
<comment type="caution">
    <text evidence="3">The sequence shown here is derived from an EMBL/GenBank/DDBJ whole genome shotgun (WGS) entry which is preliminary data.</text>
</comment>
<keyword evidence="4" id="KW-1185">Reference proteome</keyword>
<dbReference type="Pfam" id="PF08378">
    <property type="entry name" value="NERD"/>
    <property type="match status" value="1"/>
</dbReference>
<evidence type="ECO:0000259" key="2">
    <source>
        <dbReference type="PROSITE" id="PS50965"/>
    </source>
</evidence>
<proteinExistence type="predicted"/>
<evidence type="ECO:0000313" key="3">
    <source>
        <dbReference type="EMBL" id="MEA5446007.1"/>
    </source>
</evidence>
<dbReference type="RefSeq" id="WP_346051966.1">
    <property type="nucleotide sequence ID" value="NZ_JAYGII010000018.1"/>
</dbReference>
<dbReference type="EMBL" id="JAYGII010000018">
    <property type="protein sequence ID" value="MEA5446007.1"/>
    <property type="molecule type" value="Genomic_DNA"/>
</dbReference>